<feature type="region of interest" description="Disordered" evidence="1">
    <location>
        <begin position="76"/>
        <end position="105"/>
    </location>
</feature>
<feature type="non-terminal residue" evidence="2">
    <location>
        <position position="105"/>
    </location>
</feature>
<organism evidence="2">
    <name type="scientific">Graphocephala atropunctata</name>
    <dbReference type="NCBI Taxonomy" id="36148"/>
    <lineage>
        <taxon>Eukaryota</taxon>
        <taxon>Metazoa</taxon>
        <taxon>Ecdysozoa</taxon>
        <taxon>Arthropoda</taxon>
        <taxon>Hexapoda</taxon>
        <taxon>Insecta</taxon>
        <taxon>Pterygota</taxon>
        <taxon>Neoptera</taxon>
        <taxon>Paraneoptera</taxon>
        <taxon>Hemiptera</taxon>
        <taxon>Auchenorrhyncha</taxon>
        <taxon>Membracoidea</taxon>
        <taxon>Cicadellidae</taxon>
        <taxon>Cicadellinae</taxon>
        <taxon>Cicadellini</taxon>
        <taxon>Graphocephala</taxon>
    </lineage>
</organism>
<proteinExistence type="predicted"/>
<evidence type="ECO:0000313" key="2">
    <source>
        <dbReference type="EMBL" id="JAT12369.1"/>
    </source>
</evidence>
<accession>A0A1B6KLP7</accession>
<feature type="region of interest" description="Disordered" evidence="1">
    <location>
        <begin position="1"/>
        <end position="30"/>
    </location>
</feature>
<sequence length="105" mass="12207">QPSRGRIGGTLRHETTRGLLRQRRQGGRSNRGRQLLRLVLRLVEDRLLNLLHHCTKLRLIYLRESNHSHFVNTSLSHYSFGSSNSSDKVDLREVYGRRSYSSGHK</sequence>
<name>A0A1B6KLP7_9HEMI</name>
<feature type="compositionally biased region" description="Basic and acidic residues" evidence="1">
    <location>
        <begin position="87"/>
        <end position="96"/>
    </location>
</feature>
<protein>
    <submittedName>
        <fullName evidence="2">Uncharacterized protein</fullName>
    </submittedName>
</protein>
<reference evidence="2" key="1">
    <citation type="submission" date="2015-11" db="EMBL/GenBank/DDBJ databases">
        <title>De novo transcriptome assembly of four potential Pierce s Disease insect vectors from Arizona vineyards.</title>
        <authorList>
            <person name="Tassone E.E."/>
        </authorList>
    </citation>
    <scope>NUCLEOTIDE SEQUENCE</scope>
</reference>
<gene>
    <name evidence="2" type="ORF">g.26759</name>
</gene>
<dbReference type="EMBL" id="GEBQ01027608">
    <property type="protein sequence ID" value="JAT12369.1"/>
    <property type="molecule type" value="Transcribed_RNA"/>
</dbReference>
<feature type="non-terminal residue" evidence="2">
    <location>
        <position position="1"/>
    </location>
</feature>
<feature type="compositionally biased region" description="Polar residues" evidence="1">
    <location>
        <begin position="76"/>
        <end position="86"/>
    </location>
</feature>
<dbReference type="AlphaFoldDB" id="A0A1B6KLP7"/>
<evidence type="ECO:0000256" key="1">
    <source>
        <dbReference type="SAM" id="MobiDB-lite"/>
    </source>
</evidence>